<dbReference type="AlphaFoldDB" id="A0A1F7UNZ1"/>
<dbReference type="InterPro" id="IPR002173">
    <property type="entry name" value="Carboh/pur_kinase_PfkB_CS"/>
</dbReference>
<evidence type="ECO:0000259" key="3">
    <source>
        <dbReference type="Pfam" id="PF00294"/>
    </source>
</evidence>
<evidence type="ECO:0000313" key="4">
    <source>
        <dbReference type="EMBL" id="OGL80001.1"/>
    </source>
</evidence>
<dbReference type="InterPro" id="IPR011611">
    <property type="entry name" value="PfkB_dom"/>
</dbReference>
<keyword evidence="1" id="KW-0808">Transferase</keyword>
<dbReference type="PANTHER" id="PTHR10584:SF166">
    <property type="entry name" value="RIBOKINASE"/>
    <property type="match status" value="1"/>
</dbReference>
<dbReference type="STRING" id="1802401.A3B21_01325"/>
<protein>
    <recommendedName>
        <fullName evidence="3">Carbohydrate kinase PfkB domain-containing protein</fullName>
    </recommendedName>
</protein>
<accession>A0A1F7UNZ1</accession>
<dbReference type="PROSITE" id="PS00583">
    <property type="entry name" value="PFKB_KINASES_1"/>
    <property type="match status" value="1"/>
</dbReference>
<dbReference type="SUPFAM" id="SSF53613">
    <property type="entry name" value="Ribokinase-like"/>
    <property type="match status" value="1"/>
</dbReference>
<dbReference type="Pfam" id="PF00294">
    <property type="entry name" value="PfkB"/>
    <property type="match status" value="1"/>
</dbReference>
<dbReference type="Gene3D" id="3.40.1190.20">
    <property type="match status" value="1"/>
</dbReference>
<gene>
    <name evidence="4" type="ORF">A3B21_01325</name>
</gene>
<organism evidence="4 5">
    <name type="scientific">Candidatus Uhrbacteria bacterium RIFCSPLOWO2_01_FULL_47_24</name>
    <dbReference type="NCBI Taxonomy" id="1802401"/>
    <lineage>
        <taxon>Bacteria</taxon>
        <taxon>Candidatus Uhriibacteriota</taxon>
    </lineage>
</organism>
<dbReference type="Proteomes" id="UP000176897">
    <property type="component" value="Unassembled WGS sequence"/>
</dbReference>
<name>A0A1F7UNZ1_9BACT</name>
<dbReference type="GO" id="GO:0016301">
    <property type="term" value="F:kinase activity"/>
    <property type="evidence" value="ECO:0007669"/>
    <property type="project" value="UniProtKB-KW"/>
</dbReference>
<dbReference type="EMBL" id="MGEJ01000018">
    <property type="protein sequence ID" value="OGL80001.1"/>
    <property type="molecule type" value="Genomic_DNA"/>
</dbReference>
<evidence type="ECO:0000256" key="2">
    <source>
        <dbReference type="ARBA" id="ARBA00022777"/>
    </source>
</evidence>
<dbReference type="InterPro" id="IPR029056">
    <property type="entry name" value="Ribokinase-like"/>
</dbReference>
<dbReference type="PANTHER" id="PTHR10584">
    <property type="entry name" value="SUGAR KINASE"/>
    <property type="match status" value="1"/>
</dbReference>
<reference evidence="4 5" key="1">
    <citation type="journal article" date="2016" name="Nat. Commun.">
        <title>Thousands of microbial genomes shed light on interconnected biogeochemical processes in an aquifer system.</title>
        <authorList>
            <person name="Anantharaman K."/>
            <person name="Brown C.T."/>
            <person name="Hug L.A."/>
            <person name="Sharon I."/>
            <person name="Castelle C.J."/>
            <person name="Probst A.J."/>
            <person name="Thomas B.C."/>
            <person name="Singh A."/>
            <person name="Wilkins M.J."/>
            <person name="Karaoz U."/>
            <person name="Brodie E.L."/>
            <person name="Williams K.H."/>
            <person name="Hubbard S.S."/>
            <person name="Banfield J.F."/>
        </authorList>
    </citation>
    <scope>NUCLEOTIDE SEQUENCE [LARGE SCALE GENOMIC DNA]</scope>
</reference>
<sequence>MLDLISIGDATLDTFVKINDASVMCTLEKEVCMLCLNYADKIPIARLDQKVAGNACNVATGGARLGLKTAFYSIVGNDDIGKRVTRAMKSEGVSLKYVEVDKGRPSNYSVVLNYKSERTILVYHHPRHYKMPKLEPANWIYYTSIGANHESLERSILKYLRTTHPRPHLAFNPGTHQLRKGLSRLRDVLRMTTVLFVNKEEAEGLVGRAGDMKGLLDRLKETGPEISVITDGDKGSFVHNGGEYWYMPIYPVKVIEKTGAGDSFAIGFVGALAHGKKLHEALQWGTANSASVVTKIGPQPGLLTVAGIQQMTRKYKKIKPKKI</sequence>
<comment type="caution">
    <text evidence="4">The sequence shown here is derived from an EMBL/GenBank/DDBJ whole genome shotgun (WGS) entry which is preliminary data.</text>
</comment>
<feature type="domain" description="Carbohydrate kinase PfkB" evidence="3">
    <location>
        <begin position="42"/>
        <end position="301"/>
    </location>
</feature>
<keyword evidence="2" id="KW-0418">Kinase</keyword>
<evidence type="ECO:0000256" key="1">
    <source>
        <dbReference type="ARBA" id="ARBA00022679"/>
    </source>
</evidence>
<proteinExistence type="predicted"/>
<evidence type="ECO:0000313" key="5">
    <source>
        <dbReference type="Proteomes" id="UP000176897"/>
    </source>
</evidence>